<dbReference type="Proteomes" id="UP000467841">
    <property type="component" value="Unassembled WGS sequence"/>
</dbReference>
<feature type="region of interest" description="Disordered" evidence="1">
    <location>
        <begin position="1"/>
        <end position="33"/>
    </location>
</feature>
<comment type="caution">
    <text evidence="2">The sequence shown here is derived from an EMBL/GenBank/DDBJ whole genome shotgun (WGS) entry which is preliminary data.</text>
</comment>
<dbReference type="EMBL" id="CACVBM020001474">
    <property type="protein sequence ID" value="CAA7051402.1"/>
    <property type="molecule type" value="Genomic_DNA"/>
</dbReference>
<evidence type="ECO:0000256" key="1">
    <source>
        <dbReference type="SAM" id="MobiDB-lite"/>
    </source>
</evidence>
<reference evidence="2" key="1">
    <citation type="submission" date="2020-01" db="EMBL/GenBank/DDBJ databases">
        <authorList>
            <person name="Mishra B."/>
        </authorList>
    </citation>
    <scope>NUCLEOTIDE SEQUENCE [LARGE SCALE GENOMIC DNA]</scope>
</reference>
<feature type="compositionally biased region" description="Basic and acidic residues" evidence="1">
    <location>
        <begin position="19"/>
        <end position="33"/>
    </location>
</feature>
<name>A0A6D2KHM3_9BRAS</name>
<sequence>MERTRGRSNHITVRSNASRTRDTIEPLHGEKNRSIPFPYNQLDRSHAKQASSIDPCPVSAVRSTRSDDITAVRSTWCKPTRSNQRTGLNRSRPRSYLDLSLAMFRHAVFQSLHCFSLFLREKRSNLCIHSLEKISEPLFAIFLFDSMTFIQYCLLFHHV</sequence>
<protein>
    <submittedName>
        <fullName evidence="2">Uncharacterized protein</fullName>
    </submittedName>
</protein>
<evidence type="ECO:0000313" key="3">
    <source>
        <dbReference type="Proteomes" id="UP000467841"/>
    </source>
</evidence>
<proteinExistence type="predicted"/>
<keyword evidence="3" id="KW-1185">Reference proteome</keyword>
<evidence type="ECO:0000313" key="2">
    <source>
        <dbReference type="EMBL" id="CAA7051402.1"/>
    </source>
</evidence>
<organism evidence="2 3">
    <name type="scientific">Microthlaspi erraticum</name>
    <dbReference type="NCBI Taxonomy" id="1685480"/>
    <lineage>
        <taxon>Eukaryota</taxon>
        <taxon>Viridiplantae</taxon>
        <taxon>Streptophyta</taxon>
        <taxon>Embryophyta</taxon>
        <taxon>Tracheophyta</taxon>
        <taxon>Spermatophyta</taxon>
        <taxon>Magnoliopsida</taxon>
        <taxon>eudicotyledons</taxon>
        <taxon>Gunneridae</taxon>
        <taxon>Pentapetalae</taxon>
        <taxon>rosids</taxon>
        <taxon>malvids</taxon>
        <taxon>Brassicales</taxon>
        <taxon>Brassicaceae</taxon>
        <taxon>Coluteocarpeae</taxon>
        <taxon>Microthlaspi</taxon>
    </lineage>
</organism>
<feature type="compositionally biased region" description="Polar residues" evidence="1">
    <location>
        <begin position="9"/>
        <end position="18"/>
    </location>
</feature>
<accession>A0A6D2KHM3</accession>
<dbReference type="AlphaFoldDB" id="A0A6D2KHM3"/>
<gene>
    <name evidence="2" type="ORF">MERR_LOCUS38637</name>
</gene>